<dbReference type="GO" id="GO:0006629">
    <property type="term" value="P:lipid metabolic process"/>
    <property type="evidence" value="ECO:0007669"/>
    <property type="project" value="InterPro"/>
</dbReference>
<evidence type="ECO:0000259" key="1">
    <source>
        <dbReference type="Pfam" id="PF01764"/>
    </source>
</evidence>
<evidence type="ECO:0000313" key="2">
    <source>
        <dbReference type="EMBL" id="PTQ48963.1"/>
    </source>
</evidence>
<protein>
    <recommendedName>
        <fullName evidence="1">Fungal lipase-type domain-containing protein</fullName>
    </recommendedName>
</protein>
<dbReference type="AlphaFoldDB" id="A0A2R6XS86"/>
<dbReference type="SUPFAM" id="SSF53474">
    <property type="entry name" value="alpha/beta-Hydrolases"/>
    <property type="match status" value="1"/>
</dbReference>
<dbReference type="InterPro" id="IPR029058">
    <property type="entry name" value="AB_hydrolase_fold"/>
</dbReference>
<name>A0A2R6XS86_MARPO</name>
<dbReference type="Proteomes" id="UP000244005">
    <property type="component" value="Unassembled WGS sequence"/>
</dbReference>
<evidence type="ECO:0000313" key="3">
    <source>
        <dbReference type="Proteomes" id="UP000244005"/>
    </source>
</evidence>
<organism evidence="2 3">
    <name type="scientific">Marchantia polymorpha</name>
    <name type="common">Common liverwort</name>
    <name type="synonym">Marchantia aquatica</name>
    <dbReference type="NCBI Taxonomy" id="3197"/>
    <lineage>
        <taxon>Eukaryota</taxon>
        <taxon>Viridiplantae</taxon>
        <taxon>Streptophyta</taxon>
        <taxon>Embryophyta</taxon>
        <taxon>Marchantiophyta</taxon>
        <taxon>Marchantiopsida</taxon>
        <taxon>Marchantiidae</taxon>
        <taxon>Marchantiales</taxon>
        <taxon>Marchantiaceae</taxon>
        <taxon>Marchantia</taxon>
    </lineage>
</organism>
<feature type="domain" description="Fungal lipase-type" evidence="1">
    <location>
        <begin position="167"/>
        <end position="239"/>
    </location>
</feature>
<gene>
    <name evidence="2" type="ORF">MARPO_0004s0212</name>
</gene>
<keyword evidence="3" id="KW-1185">Reference proteome</keyword>
<proteinExistence type="predicted"/>
<dbReference type="PANTHER" id="PTHR31479:SF39">
    <property type="entry name" value="FUNGAL LIPASE-LIKE DOMAIN-CONTAINING PROTEIN"/>
    <property type="match status" value="1"/>
</dbReference>
<dbReference type="Gene3D" id="3.40.50.1820">
    <property type="entry name" value="alpha/beta hydrolase"/>
    <property type="match status" value="1"/>
</dbReference>
<dbReference type="EMBL" id="KZ772676">
    <property type="protein sequence ID" value="PTQ48963.1"/>
    <property type="molecule type" value="Genomic_DNA"/>
</dbReference>
<dbReference type="InterPro" id="IPR002921">
    <property type="entry name" value="Fungal_lipase-type"/>
</dbReference>
<dbReference type="Gramene" id="Mp3g14590.1">
    <property type="protein sequence ID" value="Mp3g14590.1.cds"/>
    <property type="gene ID" value="Mp3g14590"/>
</dbReference>
<reference evidence="3" key="1">
    <citation type="journal article" date="2017" name="Cell">
        <title>Insights into land plant evolution garnered from the Marchantia polymorpha genome.</title>
        <authorList>
            <person name="Bowman J.L."/>
            <person name="Kohchi T."/>
            <person name="Yamato K.T."/>
            <person name="Jenkins J."/>
            <person name="Shu S."/>
            <person name="Ishizaki K."/>
            <person name="Yamaoka S."/>
            <person name="Nishihama R."/>
            <person name="Nakamura Y."/>
            <person name="Berger F."/>
            <person name="Adam C."/>
            <person name="Aki S.S."/>
            <person name="Althoff F."/>
            <person name="Araki T."/>
            <person name="Arteaga-Vazquez M.A."/>
            <person name="Balasubrmanian S."/>
            <person name="Barry K."/>
            <person name="Bauer D."/>
            <person name="Boehm C.R."/>
            <person name="Briginshaw L."/>
            <person name="Caballero-Perez J."/>
            <person name="Catarino B."/>
            <person name="Chen F."/>
            <person name="Chiyoda S."/>
            <person name="Chovatia M."/>
            <person name="Davies K.M."/>
            <person name="Delmans M."/>
            <person name="Demura T."/>
            <person name="Dierschke T."/>
            <person name="Dolan L."/>
            <person name="Dorantes-Acosta A.E."/>
            <person name="Eklund D.M."/>
            <person name="Florent S.N."/>
            <person name="Flores-Sandoval E."/>
            <person name="Fujiyama A."/>
            <person name="Fukuzawa H."/>
            <person name="Galik B."/>
            <person name="Grimanelli D."/>
            <person name="Grimwood J."/>
            <person name="Grossniklaus U."/>
            <person name="Hamada T."/>
            <person name="Haseloff J."/>
            <person name="Hetherington A.J."/>
            <person name="Higo A."/>
            <person name="Hirakawa Y."/>
            <person name="Hundley H.N."/>
            <person name="Ikeda Y."/>
            <person name="Inoue K."/>
            <person name="Inoue S.I."/>
            <person name="Ishida S."/>
            <person name="Jia Q."/>
            <person name="Kakita M."/>
            <person name="Kanazawa T."/>
            <person name="Kawai Y."/>
            <person name="Kawashima T."/>
            <person name="Kennedy M."/>
            <person name="Kinose K."/>
            <person name="Kinoshita T."/>
            <person name="Kohara Y."/>
            <person name="Koide E."/>
            <person name="Komatsu K."/>
            <person name="Kopischke S."/>
            <person name="Kubo M."/>
            <person name="Kyozuka J."/>
            <person name="Lagercrantz U."/>
            <person name="Lin S.S."/>
            <person name="Lindquist E."/>
            <person name="Lipzen A.M."/>
            <person name="Lu C.W."/>
            <person name="De Luna E."/>
            <person name="Martienssen R.A."/>
            <person name="Minamino N."/>
            <person name="Mizutani M."/>
            <person name="Mizutani M."/>
            <person name="Mochizuki N."/>
            <person name="Monte I."/>
            <person name="Mosher R."/>
            <person name="Nagasaki H."/>
            <person name="Nakagami H."/>
            <person name="Naramoto S."/>
            <person name="Nishitani K."/>
            <person name="Ohtani M."/>
            <person name="Okamoto T."/>
            <person name="Okumura M."/>
            <person name="Phillips J."/>
            <person name="Pollak B."/>
            <person name="Reinders A."/>
            <person name="Rovekamp M."/>
            <person name="Sano R."/>
            <person name="Sawa S."/>
            <person name="Schmid M.W."/>
            <person name="Shirakawa M."/>
            <person name="Solano R."/>
            <person name="Spunde A."/>
            <person name="Suetsugu N."/>
            <person name="Sugano S."/>
            <person name="Sugiyama A."/>
            <person name="Sun R."/>
            <person name="Suzuki Y."/>
            <person name="Takenaka M."/>
            <person name="Takezawa D."/>
            <person name="Tomogane H."/>
            <person name="Tsuzuki M."/>
            <person name="Ueda T."/>
            <person name="Umeda M."/>
            <person name="Ward J.M."/>
            <person name="Watanabe Y."/>
            <person name="Yazaki K."/>
            <person name="Yokoyama R."/>
            <person name="Yoshitake Y."/>
            <person name="Yotsui I."/>
            <person name="Zachgo S."/>
            <person name="Schmutz J."/>
        </authorList>
    </citation>
    <scope>NUCLEOTIDE SEQUENCE [LARGE SCALE GENOMIC DNA]</scope>
    <source>
        <strain evidence="3">Tak-1</strain>
    </source>
</reference>
<dbReference type="Pfam" id="PF01764">
    <property type="entry name" value="Lipase_3"/>
    <property type="match status" value="1"/>
</dbReference>
<accession>A0A2R6XS86</accession>
<dbReference type="PANTHER" id="PTHR31479">
    <property type="entry name" value="ALPHA/BETA-HYDROLASES SUPERFAMILY PROTEIN"/>
    <property type="match status" value="1"/>
</dbReference>
<sequence length="292" mass="32721">MGSMSALLGGGIVCWAYGAYVINNHYKEKEAKTNDPEQIFTANDKQDDARVRKIKKRLILGSLVYGVYDMFEGKPPIEWWTKVHYDLLELDEVLTEDDLDRYATELQDEHKNKYLGVFRRKKESPSAEASDWVVAISGTEPLNWADLQNDLAIILETLNSKNLITILEVVVRSLGAQHGFCSVNVTGHSLGAAAGLLVCRRLALKGCLVEGHFFNPPFTTLESLAHTCTHAVKHALMRVFPAEGENFFDAGKRLGSKVLHAVPDTDRRSKALPEFKTLAEAKWSPYLYVNKK</sequence>